<evidence type="ECO:0000256" key="12">
    <source>
        <dbReference type="PIRNR" id="PIRNR000853"/>
    </source>
</evidence>
<feature type="binding site" evidence="15">
    <location>
        <position position="793"/>
    </location>
    <ligand>
        <name>Mg(2+)</name>
        <dbReference type="ChEBI" id="CHEBI:18420"/>
    </ligand>
</feature>
<dbReference type="Gene3D" id="3.30.470.20">
    <property type="entry name" value="ATP-grasp fold, B domain"/>
    <property type="match status" value="1"/>
</dbReference>
<keyword evidence="8" id="KW-0547">Nucleotide-binding</keyword>
<sequence length="933" mass="104602">MKKRYCYAFEEGDGTNKKLLGGKGAGLCTMTQLGLPVPPGFVITTEANVDYLESGYQFPEGLMDEVHEYMEALEKKTGKGFGDPENPLLVSVRSGSALSMPGMMDTILNLGLNDETAKGLVKLTGDERFVMDTYRRFLQLFGKIALGVPEELFDKAFEEIKRKYHATVDTELNGQALAEVVEKFKEIIKNYTGKPFPQDPWAQLFLAIEGVFKSWMGKRAVDYRRQFNITPDMAYGTAVNICAMVFGNMGTDSATGVGFTRDPGTGDNVLYGDYLVNAQGEDVVAGIRTPRPLRELRTDMPAIYRQLEEMRHILEKHFREVQDFEFTIEKGKLYLLQTRNAKMNAWALCKTSVDMVKEGLITEEEALLRIPPDFLEQFLHRTIDPEAKVEPIAVGIPASPGAAVGKVVFDADLAERLGNEGEQVILTRIETKPEDIHGFFAAQGILTSRGGKTSHAAVVARGMGKPCVSGAEGLDINYELKEARIGDIVIKEGDIVTIDGGTGRVFLGAVPMVEPKFPEDLITLLEWADKYARLEVWANADTPDMAIKARQHGAKGIGLCRTERMFNEPDRLPMVRSMILADTPEERKRWCDKLLPMQRQDFVEIFRAMNGLPVTIRLLDPPLHEFLPSIEELINDINRLKEFSNIMDSLEQLPATAIMLDPELYKLVPSIETLIREFGQYRAKGLDKKLLKQKEVELKRVRVLHEVNPMLGNRGVRCGISFPEIYDMQIQAIFEATALALREGIDARPEIMVPNICTAQELLWVKPRVERIHQEVEKRYNVKIKYKFGTMIEIARACLRAERIAQVAEFFSFGTNDLTQGTFSFSREDAENKFLPIYQTEGILKDNPFEILDELGVGRLMKIAVTEGRQTRPDLKIGICGEHGGEPRAVEFCHEIGLNYVSCSPMRIPVARMAAAHAMIKEKKGVTAISKAL</sequence>
<dbReference type="InterPro" id="IPR023151">
    <property type="entry name" value="PEP_util_CS"/>
</dbReference>
<keyword evidence="19" id="KW-0670">Pyruvate</keyword>
<dbReference type="GO" id="GO:0046872">
    <property type="term" value="F:metal ion binding"/>
    <property type="evidence" value="ECO:0007669"/>
    <property type="project" value="UniProtKB-UniRule"/>
</dbReference>
<dbReference type="InterPro" id="IPR010121">
    <property type="entry name" value="Pyruvate_phosphate_dikinase"/>
</dbReference>
<dbReference type="EC" id="2.7.9.1" evidence="4 12"/>
<evidence type="ECO:0000256" key="5">
    <source>
        <dbReference type="ARBA" id="ARBA00020138"/>
    </source>
</evidence>
<dbReference type="EMBL" id="DTHB01000043">
    <property type="protein sequence ID" value="HGB14811.1"/>
    <property type="molecule type" value="Genomic_DNA"/>
</dbReference>
<feature type="binding site" evidence="14">
    <location>
        <position position="817"/>
    </location>
    <ligand>
        <name>substrate</name>
    </ligand>
</feature>
<dbReference type="Gene3D" id="3.30.1490.20">
    <property type="entry name" value="ATP-grasp fold, A domain"/>
    <property type="match status" value="1"/>
</dbReference>
<dbReference type="Pfam" id="PF01326">
    <property type="entry name" value="PPDK_N"/>
    <property type="match status" value="3"/>
</dbReference>
<dbReference type="InterPro" id="IPR040442">
    <property type="entry name" value="Pyrv_kinase-like_dom_sf"/>
</dbReference>
<organism evidence="19">
    <name type="scientific">Desulfobacca acetoxidans</name>
    <dbReference type="NCBI Taxonomy" id="60893"/>
    <lineage>
        <taxon>Bacteria</taxon>
        <taxon>Pseudomonadati</taxon>
        <taxon>Thermodesulfobacteriota</taxon>
        <taxon>Desulfobaccia</taxon>
        <taxon>Desulfobaccales</taxon>
        <taxon>Desulfobaccaceae</taxon>
        <taxon>Desulfobacca</taxon>
    </lineage>
</organism>
<evidence type="ECO:0000256" key="1">
    <source>
        <dbReference type="ARBA" id="ARBA00001946"/>
    </source>
</evidence>
<dbReference type="PROSITE" id="PS00370">
    <property type="entry name" value="PEP_ENZYMES_PHOS_SITE"/>
    <property type="match status" value="1"/>
</dbReference>
<accession>A0A7C3WJG4</accession>
<dbReference type="InterPro" id="IPR018274">
    <property type="entry name" value="PEP_util_AS"/>
</dbReference>
<dbReference type="InterPro" id="IPR013815">
    <property type="entry name" value="ATP_grasp_subdomain_1"/>
</dbReference>
<dbReference type="SUPFAM" id="SSF51621">
    <property type="entry name" value="Phosphoenolpyruvate/pyruvate domain"/>
    <property type="match status" value="1"/>
</dbReference>
<feature type="domain" description="Pyruvate phosphate dikinase AMP/ATP-binding" evidence="17">
    <location>
        <begin position="57"/>
        <end position="291"/>
    </location>
</feature>
<comment type="caution">
    <text evidence="19">The sequence shown here is derived from an EMBL/GenBank/DDBJ whole genome shotgun (WGS) entry which is preliminary data.</text>
</comment>
<evidence type="ECO:0000256" key="9">
    <source>
        <dbReference type="ARBA" id="ARBA00022777"/>
    </source>
</evidence>
<comment type="similarity">
    <text evidence="3 12">Belongs to the PEP-utilizing enzyme family.</text>
</comment>
<gene>
    <name evidence="19" type="primary">ppdK</name>
    <name evidence="19" type="ORF">ENV62_06205</name>
</gene>
<protein>
    <recommendedName>
        <fullName evidence="5 12">Pyruvate, phosphate dikinase</fullName>
        <ecNumber evidence="4 12">2.7.9.1</ecNumber>
    </recommendedName>
</protein>
<feature type="domain" description="PEP-utilising enzyme C-terminal" evidence="18">
    <location>
        <begin position="522"/>
        <end position="918"/>
    </location>
</feature>
<keyword evidence="7 15" id="KW-0479">Metal-binding</keyword>
<dbReference type="InterPro" id="IPR002192">
    <property type="entry name" value="PPDK_AMP/ATP-bd"/>
</dbReference>
<dbReference type="Gene3D" id="3.50.30.10">
    <property type="entry name" value="Phosphohistidine domain"/>
    <property type="match status" value="1"/>
</dbReference>
<dbReference type="GO" id="GO:0005524">
    <property type="term" value="F:ATP binding"/>
    <property type="evidence" value="ECO:0007669"/>
    <property type="project" value="UniProtKB-UniRule"/>
</dbReference>
<dbReference type="InterPro" id="IPR008279">
    <property type="entry name" value="PEP-util_enz_mobile_dom"/>
</dbReference>
<evidence type="ECO:0000259" key="18">
    <source>
        <dbReference type="Pfam" id="PF02896"/>
    </source>
</evidence>
<evidence type="ECO:0000259" key="16">
    <source>
        <dbReference type="Pfam" id="PF00391"/>
    </source>
</evidence>
<dbReference type="Gene3D" id="3.20.20.60">
    <property type="entry name" value="Phosphoenolpyruvate-binding domains"/>
    <property type="match status" value="2"/>
</dbReference>
<feature type="binding site" evidence="14">
    <location>
        <position position="815"/>
    </location>
    <ligand>
        <name>substrate</name>
    </ligand>
</feature>
<dbReference type="PANTHER" id="PTHR22931">
    <property type="entry name" value="PHOSPHOENOLPYRUVATE DIKINASE-RELATED"/>
    <property type="match status" value="1"/>
</dbReference>
<comment type="cofactor">
    <cofactor evidence="1 12 15">
        <name>Mg(2+)</name>
        <dbReference type="ChEBI" id="CHEBI:18420"/>
    </cofactor>
</comment>
<dbReference type="Gene3D" id="1.10.189.10">
    <property type="entry name" value="Pyruvate Phosphate Dikinase, domain 2"/>
    <property type="match status" value="1"/>
</dbReference>
<feature type="binding site" evidence="14">
    <location>
        <position position="793"/>
    </location>
    <ligand>
        <name>substrate</name>
    </ligand>
</feature>
<evidence type="ECO:0000313" key="19">
    <source>
        <dbReference type="EMBL" id="HGB14811.1"/>
    </source>
</evidence>
<dbReference type="Pfam" id="PF02896">
    <property type="entry name" value="PEP-utilizers_C"/>
    <property type="match status" value="1"/>
</dbReference>
<proteinExistence type="inferred from homology"/>
<comment type="catalytic activity">
    <reaction evidence="12">
        <text>pyruvate + phosphate + ATP = phosphoenolpyruvate + AMP + diphosphate + H(+)</text>
        <dbReference type="Rhea" id="RHEA:10756"/>
        <dbReference type="ChEBI" id="CHEBI:15361"/>
        <dbReference type="ChEBI" id="CHEBI:15378"/>
        <dbReference type="ChEBI" id="CHEBI:30616"/>
        <dbReference type="ChEBI" id="CHEBI:33019"/>
        <dbReference type="ChEBI" id="CHEBI:43474"/>
        <dbReference type="ChEBI" id="CHEBI:58702"/>
        <dbReference type="ChEBI" id="CHEBI:456215"/>
        <dbReference type="EC" id="2.7.9.1"/>
    </reaction>
</comment>
<evidence type="ECO:0000256" key="10">
    <source>
        <dbReference type="ARBA" id="ARBA00022840"/>
    </source>
</evidence>
<dbReference type="GO" id="GO:0050242">
    <property type="term" value="F:pyruvate, phosphate dikinase activity"/>
    <property type="evidence" value="ECO:0007669"/>
    <property type="project" value="UniProtKB-UniRule"/>
</dbReference>
<feature type="binding site" evidence="14">
    <location>
        <position position="561"/>
    </location>
    <ligand>
        <name>substrate</name>
    </ligand>
</feature>
<feature type="active site" description="Tele-phosphohistidine intermediate" evidence="13">
    <location>
        <position position="455"/>
    </location>
</feature>
<feature type="domain" description="Pyruvate phosphate dikinase AMP/ATP-binding" evidence="17">
    <location>
        <begin position="18"/>
        <end position="54"/>
    </location>
</feature>
<evidence type="ECO:0000256" key="13">
    <source>
        <dbReference type="PIRSR" id="PIRSR000853-1"/>
    </source>
</evidence>
<dbReference type="SUPFAM" id="SSF56059">
    <property type="entry name" value="Glutathione synthetase ATP-binding domain-like"/>
    <property type="match status" value="1"/>
</dbReference>
<dbReference type="AlphaFoldDB" id="A0A7C3WJG4"/>
<evidence type="ECO:0000256" key="11">
    <source>
        <dbReference type="ARBA" id="ARBA00022842"/>
    </source>
</evidence>
<keyword evidence="6 19" id="KW-0808">Transferase</keyword>
<evidence type="ECO:0000256" key="6">
    <source>
        <dbReference type="ARBA" id="ARBA00022679"/>
    </source>
</evidence>
<evidence type="ECO:0000256" key="2">
    <source>
        <dbReference type="ARBA" id="ARBA00003144"/>
    </source>
</evidence>
<evidence type="ECO:0000256" key="3">
    <source>
        <dbReference type="ARBA" id="ARBA00007837"/>
    </source>
</evidence>
<name>A0A7C3WJG4_9BACT</name>
<feature type="binding site" evidence="14">
    <location>
        <position position="814"/>
    </location>
    <ligand>
        <name>substrate</name>
    </ligand>
</feature>
<dbReference type="SUPFAM" id="SSF52009">
    <property type="entry name" value="Phosphohistidine domain"/>
    <property type="match status" value="1"/>
</dbReference>
<reference evidence="19" key="1">
    <citation type="journal article" date="2020" name="mSystems">
        <title>Genome- and Community-Level Interaction Insights into Carbon Utilization and Element Cycling Functions of Hydrothermarchaeota in Hydrothermal Sediment.</title>
        <authorList>
            <person name="Zhou Z."/>
            <person name="Liu Y."/>
            <person name="Xu W."/>
            <person name="Pan J."/>
            <person name="Luo Z.H."/>
            <person name="Li M."/>
        </authorList>
    </citation>
    <scope>NUCLEOTIDE SEQUENCE [LARGE SCALE GENOMIC DNA]</scope>
    <source>
        <strain evidence="19">SpSt-776</strain>
    </source>
</reference>
<feature type="binding site" evidence="14">
    <location>
        <position position="816"/>
    </location>
    <ligand>
        <name>substrate</name>
    </ligand>
</feature>
<feature type="binding site" evidence="14">
    <location>
        <position position="617"/>
    </location>
    <ligand>
        <name>substrate</name>
    </ligand>
</feature>
<dbReference type="Gene3D" id="1.20.80.30">
    <property type="match status" value="1"/>
</dbReference>
<evidence type="ECO:0000256" key="8">
    <source>
        <dbReference type="ARBA" id="ARBA00022741"/>
    </source>
</evidence>
<keyword evidence="9 19" id="KW-0418">Kinase</keyword>
<dbReference type="NCBIfam" id="NF004531">
    <property type="entry name" value="PRK05878.1"/>
    <property type="match status" value="1"/>
</dbReference>
<dbReference type="PIRSF" id="PIRSF000853">
    <property type="entry name" value="PPDK"/>
    <property type="match status" value="1"/>
</dbReference>
<dbReference type="InterPro" id="IPR000121">
    <property type="entry name" value="PEP_util_C"/>
</dbReference>
<evidence type="ECO:0000256" key="14">
    <source>
        <dbReference type="PIRSR" id="PIRSR000853-2"/>
    </source>
</evidence>
<dbReference type="InterPro" id="IPR015813">
    <property type="entry name" value="Pyrv/PenolPyrv_kinase-like_dom"/>
</dbReference>
<dbReference type="InterPro" id="IPR036637">
    <property type="entry name" value="Phosphohistidine_dom_sf"/>
</dbReference>
<dbReference type="PROSITE" id="PS00742">
    <property type="entry name" value="PEP_ENZYMES_2"/>
    <property type="match status" value="1"/>
</dbReference>
<dbReference type="Pfam" id="PF00391">
    <property type="entry name" value="PEP-utilizers"/>
    <property type="match status" value="1"/>
</dbReference>
<dbReference type="PANTHER" id="PTHR22931:SF9">
    <property type="entry name" value="PYRUVATE, PHOSPHATE DIKINASE 1, CHLOROPLASTIC"/>
    <property type="match status" value="1"/>
</dbReference>
<evidence type="ECO:0000256" key="4">
    <source>
        <dbReference type="ARBA" id="ARBA00011994"/>
    </source>
</evidence>
<dbReference type="NCBIfam" id="TIGR01828">
    <property type="entry name" value="pyru_phos_dikin"/>
    <property type="match status" value="1"/>
</dbReference>
<evidence type="ECO:0000259" key="17">
    <source>
        <dbReference type="Pfam" id="PF01326"/>
    </source>
</evidence>
<feature type="binding site" evidence="15">
    <location>
        <position position="817"/>
    </location>
    <ligand>
        <name>Mg(2+)</name>
        <dbReference type="ChEBI" id="CHEBI:18420"/>
    </ligand>
</feature>
<feature type="active site" description="Proton donor" evidence="13">
    <location>
        <position position="880"/>
    </location>
</feature>
<evidence type="ECO:0000256" key="15">
    <source>
        <dbReference type="PIRSR" id="PIRSR000853-3"/>
    </source>
</evidence>
<keyword evidence="10" id="KW-0067">ATP-binding</keyword>
<keyword evidence="11 15" id="KW-0460">Magnesium</keyword>
<evidence type="ECO:0000256" key="7">
    <source>
        <dbReference type="ARBA" id="ARBA00022723"/>
    </source>
</evidence>
<dbReference type="GO" id="GO:0016301">
    <property type="term" value="F:kinase activity"/>
    <property type="evidence" value="ECO:0007669"/>
    <property type="project" value="UniProtKB-UniRule"/>
</dbReference>
<comment type="function">
    <text evidence="2">Catalyzes the reversible phosphorylation of pyruvate and phosphate.</text>
</comment>
<feature type="domain" description="Pyruvate phosphate dikinase AMP/ATP-binding" evidence="17">
    <location>
        <begin position="305"/>
        <end position="345"/>
    </location>
</feature>
<feature type="domain" description="PEP-utilising enzyme mobile" evidence="16">
    <location>
        <begin position="422"/>
        <end position="503"/>
    </location>
</feature>